<evidence type="ECO:0000256" key="1">
    <source>
        <dbReference type="SAM" id="MobiDB-lite"/>
    </source>
</evidence>
<feature type="region of interest" description="Disordered" evidence="1">
    <location>
        <begin position="1"/>
        <end position="24"/>
    </location>
</feature>
<reference evidence="2" key="1">
    <citation type="submission" date="2014-09" db="EMBL/GenBank/DDBJ databases">
        <authorList>
            <person name="Magalhaes I.L.F."/>
            <person name="Oliveira U."/>
            <person name="Santos F.R."/>
            <person name="Vidigal T.H.D.A."/>
            <person name="Brescovit A.D."/>
            <person name="Santos A.J."/>
        </authorList>
    </citation>
    <scope>NUCLEOTIDE SEQUENCE</scope>
    <source>
        <tissue evidence="2">Shoot tissue taken approximately 20 cm above the soil surface</tissue>
    </source>
</reference>
<dbReference type="AlphaFoldDB" id="A0A0A8Y8N0"/>
<sequence>MGIHELRRPTKGLKGNTFQGTPCR</sequence>
<organism evidence="2">
    <name type="scientific">Arundo donax</name>
    <name type="common">Giant reed</name>
    <name type="synonym">Donax arundinaceus</name>
    <dbReference type="NCBI Taxonomy" id="35708"/>
    <lineage>
        <taxon>Eukaryota</taxon>
        <taxon>Viridiplantae</taxon>
        <taxon>Streptophyta</taxon>
        <taxon>Embryophyta</taxon>
        <taxon>Tracheophyta</taxon>
        <taxon>Spermatophyta</taxon>
        <taxon>Magnoliopsida</taxon>
        <taxon>Liliopsida</taxon>
        <taxon>Poales</taxon>
        <taxon>Poaceae</taxon>
        <taxon>PACMAD clade</taxon>
        <taxon>Arundinoideae</taxon>
        <taxon>Arundineae</taxon>
        <taxon>Arundo</taxon>
    </lineage>
</organism>
<name>A0A0A8Y8N0_ARUDO</name>
<accession>A0A0A8Y8N0</accession>
<reference evidence="2" key="2">
    <citation type="journal article" date="2015" name="Data Brief">
        <title>Shoot transcriptome of the giant reed, Arundo donax.</title>
        <authorList>
            <person name="Barrero R.A."/>
            <person name="Guerrero F.D."/>
            <person name="Moolhuijzen P."/>
            <person name="Goolsby J.A."/>
            <person name="Tidwell J."/>
            <person name="Bellgard S.E."/>
            <person name="Bellgard M.I."/>
        </authorList>
    </citation>
    <scope>NUCLEOTIDE SEQUENCE</scope>
    <source>
        <tissue evidence="2">Shoot tissue taken approximately 20 cm above the soil surface</tissue>
    </source>
</reference>
<evidence type="ECO:0000313" key="2">
    <source>
        <dbReference type="EMBL" id="JAD22596.1"/>
    </source>
</evidence>
<proteinExistence type="predicted"/>
<protein>
    <submittedName>
        <fullName evidence="2">Uncharacterized protein</fullName>
    </submittedName>
</protein>
<dbReference type="EMBL" id="GBRH01275299">
    <property type="protein sequence ID" value="JAD22596.1"/>
    <property type="molecule type" value="Transcribed_RNA"/>
</dbReference>